<keyword evidence="2" id="KW-1185">Reference proteome</keyword>
<dbReference type="EMBL" id="CM034395">
    <property type="protein sequence ID" value="KAJ0178843.1"/>
    <property type="molecule type" value="Genomic_DNA"/>
</dbReference>
<reference evidence="1 2" key="1">
    <citation type="journal article" date="2021" name="Front. Genet.">
        <title>Chromosome-Level Genome Assembly Reveals Significant Gene Expansion in the Toll and IMD Signaling Pathways of Dendrolimus kikuchii.</title>
        <authorList>
            <person name="Zhou J."/>
            <person name="Wu P."/>
            <person name="Xiong Z."/>
            <person name="Liu N."/>
            <person name="Zhao N."/>
            <person name="Ji M."/>
            <person name="Qiu Y."/>
            <person name="Yang B."/>
        </authorList>
    </citation>
    <scope>NUCLEOTIDE SEQUENCE [LARGE SCALE GENOMIC DNA]</scope>
    <source>
        <strain evidence="1">Ann1</strain>
    </source>
</reference>
<proteinExistence type="predicted"/>
<evidence type="ECO:0000313" key="2">
    <source>
        <dbReference type="Proteomes" id="UP000824533"/>
    </source>
</evidence>
<evidence type="ECO:0000313" key="1">
    <source>
        <dbReference type="EMBL" id="KAJ0178843.1"/>
    </source>
</evidence>
<sequence length="265" mass="29244">MEKRVALESRGRDPSKVTELNLDNCRSTAVVGLTDQYTNLEILSMNNVGLTTLKGFPTLPKLRKLELSDNRISSGLNFLSGCKKLTHLNLSGNKISELEVLKPLSGFENLKNLDLFNNEVTSIEDYRSKVFALHPALKYLDGFDKDDREAEDSDAEEEDEMNGNNDSDDGSEVEEEEEDDEADDGNISLSCIYNDNLEEVSSAGSLYDGSDAEEEEDLDEEDGDGEDDADGDQNSKAQGGDENADGAPEESTRGKKRKHEDDDDN</sequence>
<comment type="caution">
    <text evidence="1">The sequence shown here is derived from an EMBL/GenBank/DDBJ whole genome shotgun (WGS) entry which is preliminary data.</text>
</comment>
<name>A0ACC1D5G6_9NEOP</name>
<protein>
    <submittedName>
        <fullName evidence="1">Uncharacterized protein</fullName>
    </submittedName>
</protein>
<gene>
    <name evidence="1" type="ORF">K1T71_005618</name>
</gene>
<dbReference type="Proteomes" id="UP000824533">
    <property type="component" value="Linkage Group LG09"/>
</dbReference>
<organism evidence="1 2">
    <name type="scientific">Dendrolimus kikuchii</name>
    <dbReference type="NCBI Taxonomy" id="765133"/>
    <lineage>
        <taxon>Eukaryota</taxon>
        <taxon>Metazoa</taxon>
        <taxon>Ecdysozoa</taxon>
        <taxon>Arthropoda</taxon>
        <taxon>Hexapoda</taxon>
        <taxon>Insecta</taxon>
        <taxon>Pterygota</taxon>
        <taxon>Neoptera</taxon>
        <taxon>Endopterygota</taxon>
        <taxon>Lepidoptera</taxon>
        <taxon>Glossata</taxon>
        <taxon>Ditrysia</taxon>
        <taxon>Bombycoidea</taxon>
        <taxon>Lasiocampidae</taxon>
        <taxon>Dendrolimus</taxon>
    </lineage>
</organism>
<accession>A0ACC1D5G6</accession>